<comment type="function">
    <text evidence="6">Catalyzes the reversible cleavage of pseudouridine 5'-phosphate (PsiMP) to ribose 5-phosphate and uracil. Functions biologically in the cleavage direction, as part of a pseudouridine degradation pathway.</text>
</comment>
<dbReference type="PATRIC" id="fig|230089.6.peg.4521"/>
<dbReference type="Proteomes" id="UP000034866">
    <property type="component" value="Chromosome"/>
</dbReference>
<sequence>MNISHSVPLKFSGEVKEALESGKPVVALESNVITHGLDYPDNVTTAKNVEQAVRESGAVPATIGIDNGEFLIGMSDKQIEKFATASHVPKVTSRDIPVVLASGGMGATTVASSILAAEIAGIKFFCSAGIGGVHRGAETSMDISADLTQLTRSRVAVVCAGAKNILDIGLTLEFLETWNVPIISYQSDDFPAFYCRSSGFKSPQRLDDPAVIAKAIEINWMLPGGKGILITTPTKPEDAIDSQKIDMIIQGAVLEAKRNNIVGNSLTKYLMRMIDRETNGISAKANMAVLVNTANVAGKLAVAHAIHKFSGEIYSGRSQAQ</sequence>
<dbReference type="EC" id="4.2.1.70" evidence="6"/>
<comment type="similarity">
    <text evidence="6">Belongs to the pseudouridine-5'-phosphate glycosidase family.</text>
</comment>
<evidence type="ECO:0000256" key="4">
    <source>
        <dbReference type="ARBA" id="ARBA00023239"/>
    </source>
</evidence>
<dbReference type="GO" id="GO:0005737">
    <property type="term" value="C:cytoplasm"/>
    <property type="evidence" value="ECO:0007669"/>
    <property type="project" value="TreeGrafter"/>
</dbReference>
<dbReference type="PANTHER" id="PTHR42909">
    <property type="entry name" value="ZGC:136858"/>
    <property type="match status" value="1"/>
</dbReference>
<dbReference type="GO" id="GO:0016798">
    <property type="term" value="F:hydrolase activity, acting on glycosyl bonds"/>
    <property type="evidence" value="ECO:0007669"/>
    <property type="project" value="UniProtKB-KW"/>
</dbReference>
<reference evidence="8" key="2">
    <citation type="submission" date="2015-03" db="EMBL/GenBank/DDBJ databases">
        <title>Genome sequence of Azospirillum thiophilum strain DSM 21654T.</title>
        <authorList>
            <person name="Kwak Y."/>
            <person name="Shin J.-H."/>
        </authorList>
    </citation>
    <scope>NUCLEOTIDE SEQUENCE [LARGE SCALE GENOMIC DNA]</scope>
    <source>
        <strain evidence="8">DSM 15199</strain>
    </source>
</reference>
<evidence type="ECO:0000256" key="5">
    <source>
        <dbReference type="ARBA" id="ARBA00023295"/>
    </source>
</evidence>
<dbReference type="GO" id="GO:0046113">
    <property type="term" value="P:nucleobase catabolic process"/>
    <property type="evidence" value="ECO:0007669"/>
    <property type="project" value="UniProtKB-UniRule"/>
</dbReference>
<protein>
    <recommendedName>
        <fullName evidence="6">Pseudouridine-5'-phosphate glycosidase</fullName>
        <shortName evidence="6">PsiMP glycosidase</shortName>
        <ecNumber evidence="6">4.2.1.70</ecNumber>
    </recommendedName>
</protein>
<feature type="binding site" evidence="6">
    <location>
        <position position="142"/>
    </location>
    <ligand>
        <name>Mn(2+)</name>
        <dbReference type="ChEBI" id="CHEBI:29035"/>
    </ligand>
</feature>
<comment type="cofactor">
    <cofactor evidence="6">
        <name>Mn(2+)</name>
        <dbReference type="ChEBI" id="CHEBI:29035"/>
    </cofactor>
    <text evidence="6">Binds 1 Mn(2+) ion per subunit.</text>
</comment>
<comment type="subunit">
    <text evidence="6">Homotrimer.</text>
</comment>
<accession>A0A0F7LU23</accession>
<feature type="binding site" evidence="6">
    <location>
        <position position="110"/>
    </location>
    <ligand>
        <name>substrate</name>
    </ligand>
</feature>
<dbReference type="RefSeq" id="WP_046976281.1">
    <property type="nucleotide sequence ID" value="NZ_CP011104.1"/>
</dbReference>
<dbReference type="InterPro" id="IPR022830">
    <property type="entry name" value="Indigdn_synthA-like"/>
</dbReference>
<keyword evidence="3 6" id="KW-0464">Manganese</keyword>
<dbReference type="Pfam" id="PF04227">
    <property type="entry name" value="Indigoidine_A"/>
    <property type="match status" value="1"/>
</dbReference>
<name>A0A0F7LU23_9GAMM</name>
<reference evidence="7 8" key="1">
    <citation type="journal article" date="2015" name="J. Biotechnol.">
        <title>Complete genome sequence of Photorhabdus temperata subsp. thracensis 39-8(T), an entomopathogenic bacterium for the improved commercial bioinsecticide.</title>
        <authorList>
            <person name="Kwak Y."/>
            <person name="Shin J.H."/>
        </authorList>
    </citation>
    <scope>NUCLEOTIDE SEQUENCE [LARGE SCALE GENOMIC DNA]</scope>
    <source>
        <strain evidence="7 8">DSM 15199</strain>
    </source>
</reference>
<comment type="catalytic activity">
    <reaction evidence="6">
        <text>D-ribose 5-phosphate + uracil = psi-UMP + H2O</text>
        <dbReference type="Rhea" id="RHEA:18337"/>
        <dbReference type="ChEBI" id="CHEBI:15377"/>
        <dbReference type="ChEBI" id="CHEBI:17568"/>
        <dbReference type="ChEBI" id="CHEBI:58380"/>
        <dbReference type="ChEBI" id="CHEBI:78346"/>
        <dbReference type="EC" id="4.2.1.70"/>
    </reaction>
</comment>
<feature type="binding site" evidence="6">
    <location>
        <position position="90"/>
    </location>
    <ligand>
        <name>substrate</name>
    </ligand>
</feature>
<dbReference type="EMBL" id="CP011104">
    <property type="protein sequence ID" value="AKH65302.1"/>
    <property type="molecule type" value="Genomic_DNA"/>
</dbReference>
<dbReference type="KEGG" id="ptt:VY86_20060"/>
<dbReference type="AlphaFoldDB" id="A0A0F7LU23"/>
<keyword evidence="8" id="KW-1185">Reference proteome</keyword>
<feature type="active site" description="Proton donor" evidence="6">
    <location>
        <position position="29"/>
    </location>
</feature>
<organism evidence="7 8">
    <name type="scientific">Photorhabdus thracensis</name>
    <dbReference type="NCBI Taxonomy" id="230089"/>
    <lineage>
        <taxon>Bacteria</taxon>
        <taxon>Pseudomonadati</taxon>
        <taxon>Pseudomonadota</taxon>
        <taxon>Gammaproteobacteria</taxon>
        <taxon>Enterobacterales</taxon>
        <taxon>Morganellaceae</taxon>
        <taxon>Photorhabdus</taxon>
    </lineage>
</organism>
<evidence type="ECO:0000256" key="6">
    <source>
        <dbReference type="HAMAP-Rule" id="MF_01876"/>
    </source>
</evidence>
<dbReference type="HAMAP" id="MF_01876">
    <property type="entry name" value="PsiMP_glycosidase"/>
    <property type="match status" value="1"/>
</dbReference>
<evidence type="ECO:0000256" key="3">
    <source>
        <dbReference type="ARBA" id="ARBA00023211"/>
    </source>
</evidence>
<feature type="binding site" evidence="6">
    <location>
        <begin position="144"/>
        <end position="146"/>
    </location>
    <ligand>
        <name>substrate</name>
    </ligand>
</feature>
<gene>
    <name evidence="6" type="primary">psuG</name>
    <name evidence="7" type="ORF">VY86_20060</name>
</gene>
<dbReference type="OrthoDB" id="9805870at2"/>
<dbReference type="STRING" id="230089.VY86_20060"/>
<evidence type="ECO:0000313" key="7">
    <source>
        <dbReference type="EMBL" id="AKH65302.1"/>
    </source>
</evidence>
<proteinExistence type="inferred from homology"/>
<keyword evidence="2 6" id="KW-0378">Hydrolase</keyword>
<dbReference type="GO" id="GO:0004730">
    <property type="term" value="F:pseudouridylate synthase activity"/>
    <property type="evidence" value="ECO:0007669"/>
    <property type="project" value="UniProtKB-UniRule"/>
</dbReference>
<keyword evidence="1 6" id="KW-0479">Metal-binding</keyword>
<dbReference type="PANTHER" id="PTHR42909:SF1">
    <property type="entry name" value="CARBOHYDRATE KINASE PFKB DOMAIN-CONTAINING PROTEIN"/>
    <property type="match status" value="1"/>
</dbReference>
<feature type="active site" description="Nucleophile" evidence="6">
    <location>
        <position position="163"/>
    </location>
</feature>
<evidence type="ECO:0000313" key="8">
    <source>
        <dbReference type="Proteomes" id="UP000034866"/>
    </source>
</evidence>
<dbReference type="GO" id="GO:0046872">
    <property type="term" value="F:metal ion binding"/>
    <property type="evidence" value="ECO:0007669"/>
    <property type="project" value="UniProtKB-KW"/>
</dbReference>
<evidence type="ECO:0000256" key="2">
    <source>
        <dbReference type="ARBA" id="ARBA00022801"/>
    </source>
</evidence>
<evidence type="ECO:0000256" key="1">
    <source>
        <dbReference type="ARBA" id="ARBA00022723"/>
    </source>
</evidence>
<keyword evidence="4 6" id="KW-0456">Lyase</keyword>
<dbReference type="InterPro" id="IPR007342">
    <property type="entry name" value="PsuG"/>
</dbReference>
<keyword evidence="5 6" id="KW-0326">Glycosidase</keyword>
<dbReference type="Gene3D" id="3.40.1790.10">
    <property type="entry name" value="Indigoidine synthase domain"/>
    <property type="match status" value="1"/>
</dbReference>
<dbReference type="SUPFAM" id="SSF110581">
    <property type="entry name" value="Indigoidine synthase A-like"/>
    <property type="match status" value="1"/>
</dbReference>